<name>A0A183G3U4_HELPZ</name>
<protein>
    <submittedName>
        <fullName evidence="2 4">Uncharacterized protein</fullName>
    </submittedName>
</protein>
<reference evidence="2 3" key="1">
    <citation type="submission" date="2018-11" db="EMBL/GenBank/DDBJ databases">
        <authorList>
            <consortium name="Pathogen Informatics"/>
        </authorList>
    </citation>
    <scope>NUCLEOTIDE SEQUENCE [LARGE SCALE GENOMIC DNA]</scope>
</reference>
<evidence type="ECO:0000313" key="3">
    <source>
        <dbReference type="Proteomes" id="UP000050761"/>
    </source>
</evidence>
<evidence type="ECO:0000313" key="4">
    <source>
        <dbReference type="WBParaSite" id="HPBE_0001611601-mRNA-1"/>
    </source>
</evidence>
<evidence type="ECO:0000256" key="1">
    <source>
        <dbReference type="SAM" id="MobiDB-lite"/>
    </source>
</evidence>
<dbReference type="Proteomes" id="UP000050761">
    <property type="component" value="Unassembled WGS sequence"/>
</dbReference>
<accession>A0A183G3U4</accession>
<evidence type="ECO:0000313" key="2">
    <source>
        <dbReference type="EMBL" id="VDP05003.1"/>
    </source>
</evidence>
<keyword evidence="3" id="KW-1185">Reference proteome</keyword>
<dbReference type="AlphaFoldDB" id="A0A183G3U4"/>
<organism evidence="3 4">
    <name type="scientific">Heligmosomoides polygyrus</name>
    <name type="common">Parasitic roundworm</name>
    <dbReference type="NCBI Taxonomy" id="6339"/>
    <lineage>
        <taxon>Eukaryota</taxon>
        <taxon>Metazoa</taxon>
        <taxon>Ecdysozoa</taxon>
        <taxon>Nematoda</taxon>
        <taxon>Chromadorea</taxon>
        <taxon>Rhabditida</taxon>
        <taxon>Rhabditina</taxon>
        <taxon>Rhabditomorpha</taxon>
        <taxon>Strongyloidea</taxon>
        <taxon>Heligmosomidae</taxon>
        <taxon>Heligmosomoides</taxon>
    </lineage>
</organism>
<accession>A0A3P8E8K6</accession>
<reference evidence="4" key="2">
    <citation type="submission" date="2019-09" db="UniProtKB">
        <authorList>
            <consortium name="WormBaseParasite"/>
        </authorList>
    </citation>
    <scope>IDENTIFICATION</scope>
</reference>
<feature type="region of interest" description="Disordered" evidence="1">
    <location>
        <begin position="1"/>
        <end position="29"/>
    </location>
</feature>
<gene>
    <name evidence="2" type="ORF">HPBE_LOCUS16115</name>
</gene>
<sequence length="66" mass="7679">MKERNNLEEGPGRGNQEEKKNDEARRFGRGNDLERTLSRIYDQTEKEVTVLFPNCELLAVAVTKHF</sequence>
<dbReference type="EMBL" id="UZAH01029234">
    <property type="protein sequence ID" value="VDP05003.1"/>
    <property type="molecule type" value="Genomic_DNA"/>
</dbReference>
<proteinExistence type="predicted"/>
<dbReference type="WBParaSite" id="HPBE_0001611601-mRNA-1">
    <property type="protein sequence ID" value="HPBE_0001611601-mRNA-1"/>
    <property type="gene ID" value="HPBE_0001611601"/>
</dbReference>